<evidence type="ECO:0000256" key="1">
    <source>
        <dbReference type="ARBA" id="ARBA00001709"/>
    </source>
</evidence>
<keyword evidence="6" id="KW-1185">Reference proteome</keyword>
<dbReference type="SUPFAM" id="SSF52096">
    <property type="entry name" value="ClpP/crotonase"/>
    <property type="match status" value="1"/>
</dbReference>
<evidence type="ECO:0000256" key="2">
    <source>
        <dbReference type="ARBA" id="ARBA00011915"/>
    </source>
</evidence>
<organism evidence="5 6">
    <name type="scientific">Alkalicoccobacillus gibsonii</name>
    <dbReference type="NCBI Taxonomy" id="79881"/>
    <lineage>
        <taxon>Bacteria</taxon>
        <taxon>Bacillati</taxon>
        <taxon>Bacillota</taxon>
        <taxon>Bacilli</taxon>
        <taxon>Bacillales</taxon>
        <taxon>Bacillaceae</taxon>
        <taxon>Alkalicoccobacillus</taxon>
    </lineage>
</organism>
<dbReference type="PANTHER" id="PTHR43176">
    <property type="entry name" value="3-HYDROXYISOBUTYRYL-COA HYDROLASE-RELATED"/>
    <property type="match status" value="1"/>
</dbReference>
<comment type="caution">
    <text evidence="5">The sequence shown here is derived from an EMBL/GenBank/DDBJ whole genome shotgun (WGS) entry which is preliminary data.</text>
</comment>
<dbReference type="Pfam" id="PF16113">
    <property type="entry name" value="ECH_2"/>
    <property type="match status" value="1"/>
</dbReference>
<proteinExistence type="predicted"/>
<dbReference type="InterPro" id="IPR045004">
    <property type="entry name" value="ECH_dom"/>
</dbReference>
<protein>
    <recommendedName>
        <fullName evidence="2">3-hydroxyisobutyryl-CoA hydrolase</fullName>
        <ecNumber evidence="2">3.1.2.4</ecNumber>
    </recommendedName>
</protein>
<gene>
    <name evidence="5" type="ORF">MKY91_18860</name>
</gene>
<name>A0ABU9VNM3_9BACI</name>
<reference evidence="5 6" key="1">
    <citation type="submission" date="2024-03" db="EMBL/GenBank/DDBJ databases">
        <title>Bacilli Hybrid Assemblies.</title>
        <authorList>
            <person name="Kovac J."/>
        </authorList>
    </citation>
    <scope>NUCLEOTIDE SEQUENCE [LARGE SCALE GENOMIC DNA]</scope>
    <source>
        <strain evidence="5 6">FSL R7-0666</strain>
    </source>
</reference>
<feature type="domain" description="Enoyl-CoA hydratase/isomerase" evidence="4">
    <location>
        <begin position="14"/>
        <end position="347"/>
    </location>
</feature>
<dbReference type="NCBIfam" id="NF004127">
    <property type="entry name" value="PRK05617.1"/>
    <property type="match status" value="1"/>
</dbReference>
<dbReference type="Proteomes" id="UP001418796">
    <property type="component" value="Unassembled WGS sequence"/>
</dbReference>
<dbReference type="EMBL" id="JBCITK010000001">
    <property type="protein sequence ID" value="MEN0645227.1"/>
    <property type="molecule type" value="Genomic_DNA"/>
</dbReference>
<sequence>MTTDVQVYVTKTGVGVITLNREKALNSLSSRMVKAINETLHAWKALDDLMLVLLEGAGEKAFCAGGDIKELYYNGNNHEGRAKSIAFLELEYDTDQLISDYPKPIIAMMDGIVMGGGVGLSYGADFRIVTEKTKWAMPETAISFFPDVGAGYFLNQVSESIGMYMGLVGETIQAGDAIAVGVADQYVQSEDICKLRETLIDSEWRNVNDVQTSIDECIQKLSVPAPKSEQLNHLASIIKKHFSHSSLTDVMESLREDSSSDAQTIYKKLQNRSPLSLHVTFAHLKNGRNLSSFEDALEIDKHVASSFMECQDFYEGVRCLLVDKGAQPAFEYQSVQEVSTETVRSFFEK</sequence>
<dbReference type="RefSeq" id="WP_343131818.1">
    <property type="nucleotide sequence ID" value="NZ_JBCITK010000001.1"/>
</dbReference>
<keyword evidence="3" id="KW-0378">Hydrolase</keyword>
<accession>A0ABU9VNM3</accession>
<dbReference type="CDD" id="cd06558">
    <property type="entry name" value="crotonase-like"/>
    <property type="match status" value="1"/>
</dbReference>
<evidence type="ECO:0000256" key="3">
    <source>
        <dbReference type="ARBA" id="ARBA00022801"/>
    </source>
</evidence>
<dbReference type="InterPro" id="IPR032259">
    <property type="entry name" value="HIBYL-CoA-H"/>
</dbReference>
<evidence type="ECO:0000313" key="5">
    <source>
        <dbReference type="EMBL" id="MEN0645227.1"/>
    </source>
</evidence>
<evidence type="ECO:0000259" key="4">
    <source>
        <dbReference type="Pfam" id="PF16113"/>
    </source>
</evidence>
<comment type="catalytic activity">
    <reaction evidence="1">
        <text>3-hydroxy-2-methylpropanoyl-CoA + H2O = 3-hydroxy-2-methylpropanoate + CoA + H(+)</text>
        <dbReference type="Rhea" id="RHEA:20888"/>
        <dbReference type="ChEBI" id="CHEBI:11805"/>
        <dbReference type="ChEBI" id="CHEBI:15377"/>
        <dbReference type="ChEBI" id="CHEBI:15378"/>
        <dbReference type="ChEBI" id="CHEBI:57287"/>
        <dbReference type="ChEBI" id="CHEBI:57340"/>
        <dbReference type="EC" id="3.1.2.4"/>
    </reaction>
</comment>
<dbReference type="PANTHER" id="PTHR43176:SF3">
    <property type="entry name" value="3-HYDROXYISOBUTYRYL-COA HYDROLASE, MITOCHONDRIAL"/>
    <property type="match status" value="1"/>
</dbReference>
<dbReference type="Gene3D" id="3.90.226.10">
    <property type="entry name" value="2-enoyl-CoA Hydratase, Chain A, domain 1"/>
    <property type="match status" value="1"/>
</dbReference>
<evidence type="ECO:0000313" key="6">
    <source>
        <dbReference type="Proteomes" id="UP001418796"/>
    </source>
</evidence>
<dbReference type="EC" id="3.1.2.4" evidence="2"/>
<dbReference type="InterPro" id="IPR029045">
    <property type="entry name" value="ClpP/crotonase-like_dom_sf"/>
</dbReference>